<feature type="domain" description="NAD(P)-binding" evidence="1">
    <location>
        <begin position="7"/>
        <end position="201"/>
    </location>
</feature>
<sequence length="233" mass="25028">MDIVIFGANGPTGRLAVEQGLAAGHRVTAVTRRPQEFPFAGPALRVVGADVHDADAVAKAVDGQEAVVSVLGVPFGRKPVDVYSVGVRHIAAAMRRAGVRRLVVVTSTTVSGEESPGEGWFFRKLLEPFVAGVVGRTVYDDMRRAEELVRACGLDWTIVRPAGLFDTEGVSDYRLEAGPRLPGRFTSRADLADALLRLATEDAPDLVRTSVEVRTVQGVPTLLQLLRKEAFGK</sequence>
<gene>
    <name evidence="2" type="ORF">ACFP3V_27975</name>
</gene>
<dbReference type="Proteomes" id="UP001596174">
    <property type="component" value="Unassembled WGS sequence"/>
</dbReference>
<dbReference type="PANTHER" id="PTHR43355">
    <property type="entry name" value="FLAVIN REDUCTASE (NADPH)"/>
    <property type="match status" value="1"/>
</dbReference>
<dbReference type="Pfam" id="PF13460">
    <property type="entry name" value="NAD_binding_10"/>
    <property type="match status" value="1"/>
</dbReference>
<dbReference type="InterPro" id="IPR051606">
    <property type="entry name" value="Polyketide_Oxido-like"/>
</dbReference>
<dbReference type="Gene3D" id="3.40.50.720">
    <property type="entry name" value="NAD(P)-binding Rossmann-like Domain"/>
    <property type="match status" value="1"/>
</dbReference>
<organism evidence="2 3">
    <name type="scientific">Streptacidiphilus monticola</name>
    <dbReference type="NCBI Taxonomy" id="2161674"/>
    <lineage>
        <taxon>Bacteria</taxon>
        <taxon>Bacillati</taxon>
        <taxon>Actinomycetota</taxon>
        <taxon>Actinomycetes</taxon>
        <taxon>Kitasatosporales</taxon>
        <taxon>Streptomycetaceae</taxon>
        <taxon>Streptacidiphilus</taxon>
    </lineage>
</organism>
<dbReference type="SUPFAM" id="SSF51735">
    <property type="entry name" value="NAD(P)-binding Rossmann-fold domains"/>
    <property type="match status" value="1"/>
</dbReference>
<evidence type="ECO:0000313" key="3">
    <source>
        <dbReference type="Proteomes" id="UP001596174"/>
    </source>
</evidence>
<keyword evidence="3" id="KW-1185">Reference proteome</keyword>
<reference evidence="3" key="1">
    <citation type="journal article" date="2019" name="Int. J. Syst. Evol. Microbiol.">
        <title>The Global Catalogue of Microorganisms (GCM) 10K type strain sequencing project: providing services to taxonomists for standard genome sequencing and annotation.</title>
        <authorList>
            <consortium name="The Broad Institute Genomics Platform"/>
            <consortium name="The Broad Institute Genome Sequencing Center for Infectious Disease"/>
            <person name="Wu L."/>
            <person name="Ma J."/>
        </authorList>
    </citation>
    <scope>NUCLEOTIDE SEQUENCE [LARGE SCALE GENOMIC DNA]</scope>
    <source>
        <strain evidence="3">JCM 4816</strain>
    </source>
</reference>
<accession>A0ABW1G8E8</accession>
<evidence type="ECO:0000259" key="1">
    <source>
        <dbReference type="Pfam" id="PF13460"/>
    </source>
</evidence>
<dbReference type="InterPro" id="IPR016040">
    <property type="entry name" value="NAD(P)-bd_dom"/>
</dbReference>
<name>A0ABW1G8E8_9ACTN</name>
<evidence type="ECO:0000313" key="2">
    <source>
        <dbReference type="EMBL" id="MFC5911030.1"/>
    </source>
</evidence>
<proteinExistence type="predicted"/>
<comment type="caution">
    <text evidence="2">The sequence shown here is derived from an EMBL/GenBank/DDBJ whole genome shotgun (WGS) entry which is preliminary data.</text>
</comment>
<dbReference type="PANTHER" id="PTHR43355:SF2">
    <property type="entry name" value="FLAVIN REDUCTASE (NADPH)"/>
    <property type="match status" value="1"/>
</dbReference>
<dbReference type="EMBL" id="JBHSQJ010000144">
    <property type="protein sequence ID" value="MFC5911030.1"/>
    <property type="molecule type" value="Genomic_DNA"/>
</dbReference>
<dbReference type="InterPro" id="IPR036291">
    <property type="entry name" value="NAD(P)-bd_dom_sf"/>
</dbReference>
<dbReference type="RefSeq" id="WP_380589256.1">
    <property type="nucleotide sequence ID" value="NZ_JBHSQJ010000144.1"/>
</dbReference>
<protein>
    <submittedName>
        <fullName evidence="2">NAD(P)-dependent oxidoreductase</fullName>
    </submittedName>
</protein>